<accession>A0A2Z4FLT6</accession>
<dbReference type="Pfam" id="PF00361">
    <property type="entry name" value="Proton_antipo_M"/>
    <property type="match status" value="1"/>
</dbReference>
<evidence type="ECO:0000313" key="9">
    <source>
        <dbReference type="Proteomes" id="UP000249799"/>
    </source>
</evidence>
<evidence type="ECO:0000259" key="7">
    <source>
        <dbReference type="Pfam" id="PF00361"/>
    </source>
</evidence>
<dbReference type="PANTHER" id="PTHR43507:SF1">
    <property type="entry name" value="NADH-UBIQUINONE OXIDOREDUCTASE CHAIN 4"/>
    <property type="match status" value="1"/>
</dbReference>
<evidence type="ECO:0000256" key="3">
    <source>
        <dbReference type="ARBA" id="ARBA00022692"/>
    </source>
</evidence>
<dbReference type="GO" id="GO:0048039">
    <property type="term" value="F:ubiquinone binding"/>
    <property type="evidence" value="ECO:0007669"/>
    <property type="project" value="TreeGrafter"/>
</dbReference>
<dbReference type="InterPro" id="IPR003918">
    <property type="entry name" value="NADH_UbQ_OxRdtase"/>
</dbReference>
<dbReference type="GO" id="GO:0008137">
    <property type="term" value="F:NADH dehydrogenase (ubiquinone) activity"/>
    <property type="evidence" value="ECO:0007669"/>
    <property type="project" value="InterPro"/>
</dbReference>
<evidence type="ECO:0000256" key="1">
    <source>
        <dbReference type="ARBA" id="ARBA00004127"/>
    </source>
</evidence>
<keyword evidence="3 6" id="KW-0812">Transmembrane</keyword>
<evidence type="ECO:0000256" key="4">
    <source>
        <dbReference type="ARBA" id="ARBA00022989"/>
    </source>
</evidence>
<dbReference type="PANTHER" id="PTHR43507">
    <property type="entry name" value="NADH-UBIQUINONE OXIDOREDUCTASE CHAIN 4"/>
    <property type="match status" value="1"/>
</dbReference>
<reference evidence="8 9" key="1">
    <citation type="submission" date="2018-06" db="EMBL/GenBank/DDBJ databases">
        <title>Lujinxingia sediminis gen. nov. sp. nov., a new facultative anaerobic member of the class Deltaproteobacteria, and proposal of Lujinxingaceae fam. nov.</title>
        <authorList>
            <person name="Guo L.-Y."/>
            <person name="Li C.-M."/>
            <person name="Wang S."/>
            <person name="Du Z.-J."/>
        </authorList>
    </citation>
    <scope>NUCLEOTIDE SEQUENCE [LARGE SCALE GENOMIC DNA]</scope>
    <source>
        <strain evidence="8 9">FA350</strain>
    </source>
</reference>
<comment type="similarity">
    <text evidence="2">Belongs to the complex I subunit 4 family.</text>
</comment>
<evidence type="ECO:0000313" key="8">
    <source>
        <dbReference type="EMBL" id="AWV89638.1"/>
    </source>
</evidence>
<keyword evidence="9" id="KW-1185">Reference proteome</keyword>
<dbReference type="InterPro" id="IPR010227">
    <property type="entry name" value="NADH_Q_OxRdtase_chainM/4"/>
</dbReference>
<dbReference type="KEGG" id="bsed:DN745_09935"/>
<dbReference type="NCBIfam" id="TIGR01972">
    <property type="entry name" value="NDH_I_M"/>
    <property type="match status" value="1"/>
</dbReference>
<dbReference type="GO" id="GO:0015990">
    <property type="term" value="P:electron transport coupled proton transport"/>
    <property type="evidence" value="ECO:0007669"/>
    <property type="project" value="TreeGrafter"/>
</dbReference>
<sequence>MLEAIHMLNIISSTLTLGTALTDGSFPWLTVVTFAPLLGVLALMLIPKEQVGALRNTALIFSLGVFFVSLGILLNFDPNPTQSAGAFTFQLIEGPVDWIPSLGISYATGIDGISLWLIILTTFLMPITIFSTYAAVDKHVKEYMIALLFIETAMLGTFMATDVFLFYIFWEMMLIPMYLIIGVWGGEKRIKAAVQFFIFTMAGSLLMLIAILYVYLKTGDASGQHSFMLADMLAVDLTYKEQLFLFAAFALAFAIKVPLFPFHTWLPLAHVHAPTAGSVILAGVMLKMGTYGLLRFAFPLFPEAVKAFAPYIAVLSVIGIVYAALIAMVQSDMKKVVAYSSVAHLGFCVLGLVAMNPLGISGAIYIMIAHGVATGGLFLCVGILKERRHTMEISEFGGIAKQMPMFAGVFGLIMLASVGLPGLNGFVGEFMAMLGASQSHFLWFSEPVVFMAPDAAEGARQAFELGKTPVFPLENSLQAGPEMTAYIFAVVAAFGVILAACYLLWMFRRVMFGPLTNAKNKVLHDLNAREITYLVPIVVMAIVMGVFPKFFLSRMDSSVHQFLQYMDANVSATGSVTVTPTQGENWLPKGKIIDGDSSDNP</sequence>
<dbReference type="EMBL" id="CP030032">
    <property type="protein sequence ID" value="AWV89638.1"/>
    <property type="molecule type" value="Genomic_DNA"/>
</dbReference>
<evidence type="ECO:0000256" key="2">
    <source>
        <dbReference type="ARBA" id="ARBA00009025"/>
    </source>
</evidence>
<name>A0A2Z4FLT6_9DELT</name>
<feature type="domain" description="NADH:quinone oxidoreductase/Mrp antiporter transmembrane" evidence="7">
    <location>
        <begin position="160"/>
        <end position="445"/>
    </location>
</feature>
<evidence type="ECO:0000256" key="5">
    <source>
        <dbReference type="ARBA" id="ARBA00023136"/>
    </source>
</evidence>
<dbReference type="InterPro" id="IPR001750">
    <property type="entry name" value="ND/Mrp_TM"/>
</dbReference>
<dbReference type="GO" id="GO:0016020">
    <property type="term" value="C:membrane"/>
    <property type="evidence" value="ECO:0007669"/>
    <property type="project" value="UniProtKB-SubCell"/>
</dbReference>
<dbReference type="OrthoDB" id="9805769at2"/>
<keyword evidence="4" id="KW-1133">Transmembrane helix</keyword>
<keyword evidence="5" id="KW-0472">Membrane</keyword>
<gene>
    <name evidence="8" type="ORF">DN745_09935</name>
</gene>
<organism evidence="8 9">
    <name type="scientific">Bradymonas sediminis</name>
    <dbReference type="NCBI Taxonomy" id="1548548"/>
    <lineage>
        <taxon>Bacteria</taxon>
        <taxon>Deltaproteobacteria</taxon>
        <taxon>Bradymonadales</taxon>
        <taxon>Bradymonadaceae</taxon>
        <taxon>Bradymonas</taxon>
    </lineage>
</organism>
<proteinExistence type="inferred from homology"/>
<dbReference type="Proteomes" id="UP000249799">
    <property type="component" value="Chromosome"/>
</dbReference>
<comment type="subcellular location">
    <subcellularLocation>
        <location evidence="1">Endomembrane system</location>
        <topology evidence="1">Multi-pass membrane protein</topology>
    </subcellularLocation>
    <subcellularLocation>
        <location evidence="6">Membrane</location>
        <topology evidence="6">Multi-pass membrane protein</topology>
    </subcellularLocation>
</comment>
<dbReference type="GO" id="GO:0042773">
    <property type="term" value="P:ATP synthesis coupled electron transport"/>
    <property type="evidence" value="ECO:0007669"/>
    <property type="project" value="InterPro"/>
</dbReference>
<dbReference type="AlphaFoldDB" id="A0A2Z4FLT6"/>
<evidence type="ECO:0000256" key="6">
    <source>
        <dbReference type="RuleBase" id="RU000320"/>
    </source>
</evidence>
<dbReference type="GO" id="GO:0003954">
    <property type="term" value="F:NADH dehydrogenase activity"/>
    <property type="evidence" value="ECO:0007669"/>
    <property type="project" value="TreeGrafter"/>
</dbReference>
<dbReference type="GO" id="GO:0012505">
    <property type="term" value="C:endomembrane system"/>
    <property type="evidence" value="ECO:0007669"/>
    <property type="project" value="UniProtKB-SubCell"/>
</dbReference>
<dbReference type="PRINTS" id="PR01437">
    <property type="entry name" value="NUOXDRDTASE4"/>
</dbReference>
<protein>
    <submittedName>
        <fullName evidence="8">Fe-S-binding domain-containing protein</fullName>
    </submittedName>
</protein>